<evidence type="ECO:0000313" key="1">
    <source>
        <dbReference type="EMBL" id="SNS57287.1"/>
    </source>
</evidence>
<evidence type="ECO:0000313" key="2">
    <source>
        <dbReference type="Proteomes" id="UP000198415"/>
    </source>
</evidence>
<keyword evidence="2" id="KW-1185">Reference proteome</keyword>
<gene>
    <name evidence="1" type="ORF">SAMN06264365_118124</name>
</gene>
<sequence length="362" mass="38843">MDPAGPAAHPTPVPGYGAPVRFEVGQFFALTQVDSLFGDGATVLDGGADVTYVSAPGELAIIVASGYRPDGSGVRSADDLVLREPFPAGVEFASARAAFARLPDGLLCLGPVRPGSLERQGGRLREVTLWFDKPLSYDLLDRVRPTSPAPEPPSLGWLDLLPGDPLGAMEQFAAGWFPDTEPPREISIVSPALGRFHRTPEHCGSVFLYPSSRTDRDRADGLVAFGQESDGVFRLLFEAAGVNPAVYYEGLGDGLVAEREPLHGFLLLFVLARAALDGPHGGLAFADADQVRRLVEPLRRVPLRPLRWPGPRTHTYVGPGLVVQAGPTEDGSEVFEVYAGASHPAFLRPLRHLDLAWEVFNG</sequence>
<dbReference type="AlphaFoldDB" id="A0A239FKK6"/>
<protein>
    <submittedName>
        <fullName evidence="1">Uncharacterized protein</fullName>
    </submittedName>
</protein>
<name>A0A239FKK6_9ACTN</name>
<accession>A0A239FKK6</accession>
<proteinExistence type="predicted"/>
<dbReference type="Proteomes" id="UP000198415">
    <property type="component" value="Unassembled WGS sequence"/>
</dbReference>
<organism evidence="1 2">
    <name type="scientific">Actinoplanes regularis</name>
    <dbReference type="NCBI Taxonomy" id="52697"/>
    <lineage>
        <taxon>Bacteria</taxon>
        <taxon>Bacillati</taxon>
        <taxon>Actinomycetota</taxon>
        <taxon>Actinomycetes</taxon>
        <taxon>Micromonosporales</taxon>
        <taxon>Micromonosporaceae</taxon>
        <taxon>Actinoplanes</taxon>
    </lineage>
</organism>
<reference evidence="1 2" key="1">
    <citation type="submission" date="2017-06" db="EMBL/GenBank/DDBJ databases">
        <authorList>
            <person name="Kim H.J."/>
            <person name="Triplett B.A."/>
        </authorList>
    </citation>
    <scope>NUCLEOTIDE SEQUENCE [LARGE SCALE GENOMIC DNA]</scope>
    <source>
        <strain evidence="1 2">DSM 43151</strain>
    </source>
</reference>
<dbReference type="EMBL" id="FZNR01000018">
    <property type="protein sequence ID" value="SNS57287.1"/>
    <property type="molecule type" value="Genomic_DNA"/>
</dbReference>